<dbReference type="EMBL" id="RXGB01000033">
    <property type="protein sequence ID" value="TMX05644.1"/>
    <property type="molecule type" value="Genomic_DNA"/>
</dbReference>
<dbReference type="Gene3D" id="1.10.340.70">
    <property type="match status" value="1"/>
</dbReference>
<evidence type="ECO:0000313" key="2">
    <source>
        <dbReference type="EMBL" id="TMX05644.1"/>
    </source>
</evidence>
<protein>
    <recommendedName>
        <fullName evidence="1">Tf2-1-like SH3-like domain-containing protein</fullName>
    </recommendedName>
</protein>
<evidence type="ECO:0000259" key="1">
    <source>
        <dbReference type="Pfam" id="PF24626"/>
    </source>
</evidence>
<dbReference type="InterPro" id="IPR056924">
    <property type="entry name" value="SH3_Tf2-1"/>
</dbReference>
<sequence length="285" mass="32932">MSVLYHPGRANVVADALICMTMGSVSHVEEAKKDLVKDVHRLCVPNVDDLRNQILEKAHGSCDSIHLDSSKMYHDLREVFWFAWDTKATLIHMGSCDRLTKSTHFIPVKSTYSTEDYARIFVDEIVCHHDLYGRRCRSPIGWFELGESSLLGPELIYKTMEKVHIIRNWLKTTYNRQKSYVDHRRRDLEFEDGDKVYIKISPMKGVARFGKKGKLSPCYLGPYEILQRVGKYISDPESIVPIEGLGLEENLFYEEVPVEILDSQVKKLRNKEVDFVKGFMEELPS</sequence>
<accession>A0A6N2CKG3</accession>
<name>A0A6N2CKG3_SOLCI</name>
<dbReference type="AlphaFoldDB" id="A0A6N2CKG3"/>
<dbReference type="PANTHER" id="PTHR46148">
    <property type="entry name" value="CHROMO DOMAIN-CONTAINING PROTEIN"/>
    <property type="match status" value="1"/>
</dbReference>
<comment type="caution">
    <text evidence="2">The sequence shown here is derived from an EMBL/GenBank/DDBJ whole genome shotgun (WGS) entry which is preliminary data.</text>
</comment>
<gene>
    <name evidence="2" type="ORF">EJD97_012909</name>
</gene>
<organism evidence="2">
    <name type="scientific">Solanum chilense</name>
    <name type="common">Tomato</name>
    <name type="synonym">Lycopersicon chilense</name>
    <dbReference type="NCBI Taxonomy" id="4083"/>
    <lineage>
        <taxon>Eukaryota</taxon>
        <taxon>Viridiplantae</taxon>
        <taxon>Streptophyta</taxon>
        <taxon>Embryophyta</taxon>
        <taxon>Tracheophyta</taxon>
        <taxon>Spermatophyta</taxon>
        <taxon>Magnoliopsida</taxon>
        <taxon>eudicotyledons</taxon>
        <taxon>Gunneridae</taxon>
        <taxon>Pentapetalae</taxon>
        <taxon>asterids</taxon>
        <taxon>lamiids</taxon>
        <taxon>Solanales</taxon>
        <taxon>Solanaceae</taxon>
        <taxon>Solanoideae</taxon>
        <taxon>Solaneae</taxon>
        <taxon>Solanum</taxon>
        <taxon>Solanum subgen. Lycopersicon</taxon>
    </lineage>
</organism>
<reference evidence="2" key="1">
    <citation type="submission" date="2019-05" db="EMBL/GenBank/DDBJ databases">
        <title>The de novo reference genome and transcriptome assemblies of the wild tomato species Solanum chilense.</title>
        <authorList>
            <person name="Stam R."/>
            <person name="Nosenko T."/>
            <person name="Hoerger A.C."/>
            <person name="Stephan W."/>
            <person name="Seidel M.A."/>
            <person name="Kuhn J.M.M."/>
            <person name="Haberer G."/>
            <person name="Tellier A."/>
        </authorList>
    </citation>
    <scope>NUCLEOTIDE SEQUENCE</scope>
    <source>
        <tissue evidence="2">Mature leaves</tissue>
    </source>
</reference>
<proteinExistence type="predicted"/>
<dbReference type="PANTHER" id="PTHR46148:SF57">
    <property type="entry name" value="OS12G0499874 PROTEIN"/>
    <property type="match status" value="1"/>
</dbReference>
<feature type="domain" description="Tf2-1-like SH3-like" evidence="1">
    <location>
        <begin position="193"/>
        <end position="231"/>
    </location>
</feature>
<dbReference type="Pfam" id="PF24626">
    <property type="entry name" value="SH3_Tf2-1"/>
    <property type="match status" value="1"/>
</dbReference>